<name>A0A2W0H6T2_9BACI</name>
<dbReference type="RefSeq" id="WP_110520125.1">
    <property type="nucleotide sequence ID" value="NZ_PDOF01000002.1"/>
</dbReference>
<reference evidence="1 2" key="1">
    <citation type="submission" date="2017-10" db="EMBL/GenBank/DDBJ databases">
        <title>Bacillus sp. nov., a halophilic bacterium isolated from a Yangshapao Lake.</title>
        <authorList>
            <person name="Wang H."/>
        </authorList>
    </citation>
    <scope>NUCLEOTIDE SEQUENCE [LARGE SCALE GENOMIC DNA]</scope>
    <source>
        <strain evidence="1 2">YSP-3</strain>
    </source>
</reference>
<evidence type="ECO:0000313" key="2">
    <source>
        <dbReference type="Proteomes" id="UP000248066"/>
    </source>
</evidence>
<dbReference type="InterPro" id="IPR027417">
    <property type="entry name" value="P-loop_NTPase"/>
</dbReference>
<dbReference type="OrthoDB" id="9781752at2"/>
<sequence>MSDYFLRAHTSKGYVSFAEDTVKNFKDTIVLSGGSKKLREELLNSLVNNDGQGADADTRYIHLVDGQTLDGISFGRELLILAEHPQHRLEFKDAHWVNLDDCIHSQGIQSSLEESYSKIKETEASVHRFFQEGKAIHEKKEELYLKGMDFSKADQAAEDVIALMFQDADQARKSSSPYSEESLFGGATAFGPVNFIDEITRPLNNRLIIKGRSGSGKSTLMRKVVKHAEVNGLSVMAFPCGLDPDSLDMVVLPDLGFAILDGTAPHVINPSREGDQVIDMFERCMDPEVEKRYENELQELSHAYQEKMKAGTAALKAVLELENEVDRKIAACVDQASFTSLAESLNKKISG</sequence>
<dbReference type="Gene3D" id="3.40.50.300">
    <property type="entry name" value="P-loop containing nucleotide triphosphate hydrolases"/>
    <property type="match status" value="1"/>
</dbReference>
<dbReference type="SUPFAM" id="SSF52540">
    <property type="entry name" value="P-loop containing nucleoside triphosphate hydrolases"/>
    <property type="match status" value="1"/>
</dbReference>
<organism evidence="1 2">
    <name type="scientific">Alteribacter lacisalsi</name>
    <dbReference type="NCBI Taxonomy" id="2045244"/>
    <lineage>
        <taxon>Bacteria</taxon>
        <taxon>Bacillati</taxon>
        <taxon>Bacillota</taxon>
        <taxon>Bacilli</taxon>
        <taxon>Bacillales</taxon>
        <taxon>Bacillaceae</taxon>
        <taxon>Alteribacter</taxon>
    </lineage>
</organism>
<gene>
    <name evidence="1" type="ORF">CR205_11995</name>
</gene>
<dbReference type="Proteomes" id="UP000248066">
    <property type="component" value="Unassembled WGS sequence"/>
</dbReference>
<accession>A0A2W0H6T2</accession>
<comment type="caution">
    <text evidence="1">The sequence shown here is derived from an EMBL/GenBank/DDBJ whole genome shotgun (WGS) entry which is preliminary data.</text>
</comment>
<evidence type="ECO:0000313" key="1">
    <source>
        <dbReference type="EMBL" id="PYZ96436.1"/>
    </source>
</evidence>
<keyword evidence="2" id="KW-1185">Reference proteome</keyword>
<dbReference type="AlphaFoldDB" id="A0A2W0H6T2"/>
<protein>
    <submittedName>
        <fullName evidence="1">Uncharacterized protein</fullName>
    </submittedName>
</protein>
<proteinExistence type="predicted"/>
<dbReference type="EMBL" id="PDOF01000002">
    <property type="protein sequence ID" value="PYZ96436.1"/>
    <property type="molecule type" value="Genomic_DNA"/>
</dbReference>